<accession>A0A5C4WZT7</accession>
<sequence>MGSSRDTLARERIFDELLSAMNSADPLESALSRVARMSRGAGLVINELGEVVRSVGSAPVHLIARWTQEEVVGPATPAGWAESTSGAIGRWKVHARTVRLRSRTHVIVVAVHADDEGAGTAGSKRRSGTGEGRAGSGTDTTHPSAEVILDVLSKLLRAFEGFESFSISNRREESSRVLRDLEAGVSPGREPALWRVLETFGFTAYEPIRALRLRIDASDPGYGKPTPNPGRGLVIKDSGHVSSMVERTALCTADFDIEGSLDDFGLIGVGVSGLFTALSQVPEMLQTADVALASAGESRFAFVDRMRPIEWAAARMGSRFDRRLVAAFLNPIIAKPESSTTLRTYVESGGNISEAAGRLHVHENTVRYRIGQIEKVLGARLTDPRTAAEIVLALQCLDSAEHA</sequence>
<evidence type="ECO:0000313" key="4">
    <source>
        <dbReference type="Proteomes" id="UP000314223"/>
    </source>
</evidence>
<name>A0A5C4WZT7_9MICO</name>
<dbReference type="Proteomes" id="UP000314223">
    <property type="component" value="Unassembled WGS sequence"/>
</dbReference>
<dbReference type="PANTHER" id="PTHR33744:SF1">
    <property type="entry name" value="DNA-BINDING TRANSCRIPTIONAL ACTIVATOR ADER"/>
    <property type="match status" value="1"/>
</dbReference>
<protein>
    <recommendedName>
        <fullName evidence="2">PucR C-terminal helix-turn-helix domain-containing protein</fullName>
    </recommendedName>
</protein>
<feature type="domain" description="PucR C-terminal helix-turn-helix" evidence="2">
    <location>
        <begin position="340"/>
        <end position="395"/>
    </location>
</feature>
<feature type="region of interest" description="Disordered" evidence="1">
    <location>
        <begin position="117"/>
        <end position="142"/>
    </location>
</feature>
<organism evidence="3 4">
    <name type="scientific">Brevibacterium sediminis</name>
    <dbReference type="NCBI Taxonomy" id="1857024"/>
    <lineage>
        <taxon>Bacteria</taxon>
        <taxon>Bacillati</taxon>
        <taxon>Actinomycetota</taxon>
        <taxon>Actinomycetes</taxon>
        <taxon>Micrococcales</taxon>
        <taxon>Brevibacteriaceae</taxon>
        <taxon>Brevibacterium</taxon>
    </lineage>
</organism>
<evidence type="ECO:0000259" key="2">
    <source>
        <dbReference type="Pfam" id="PF13556"/>
    </source>
</evidence>
<comment type="caution">
    <text evidence="3">The sequence shown here is derived from an EMBL/GenBank/DDBJ whole genome shotgun (WGS) entry which is preliminary data.</text>
</comment>
<dbReference type="Pfam" id="PF13556">
    <property type="entry name" value="HTH_30"/>
    <property type="match status" value="1"/>
</dbReference>
<dbReference type="EMBL" id="VDMQ01000009">
    <property type="protein sequence ID" value="TNM53589.1"/>
    <property type="molecule type" value="Genomic_DNA"/>
</dbReference>
<proteinExistence type="predicted"/>
<dbReference type="InterPro" id="IPR025736">
    <property type="entry name" value="PucR_C-HTH_dom"/>
</dbReference>
<evidence type="ECO:0000313" key="3">
    <source>
        <dbReference type="EMBL" id="TNM53589.1"/>
    </source>
</evidence>
<dbReference type="AlphaFoldDB" id="A0A5C4WZT7"/>
<dbReference type="PANTHER" id="PTHR33744">
    <property type="entry name" value="CARBOHYDRATE DIACID REGULATOR"/>
    <property type="match status" value="1"/>
</dbReference>
<evidence type="ECO:0000256" key="1">
    <source>
        <dbReference type="SAM" id="MobiDB-lite"/>
    </source>
</evidence>
<dbReference type="Gene3D" id="1.10.10.2840">
    <property type="entry name" value="PucR C-terminal helix-turn-helix domain"/>
    <property type="match status" value="1"/>
</dbReference>
<reference evidence="3 4" key="1">
    <citation type="submission" date="2019-06" db="EMBL/GenBank/DDBJ databases">
        <authorList>
            <person name="Mardanova A.M."/>
            <person name="Pudova D.S."/>
            <person name="Shagimardanova E.I."/>
            <person name="Gogoleva N.E."/>
            <person name="Lutfullin M.T."/>
            <person name="Hadieva G.F."/>
            <person name="Sharipova M.R."/>
        </authorList>
    </citation>
    <scope>NUCLEOTIDE SEQUENCE [LARGE SCALE GENOMIC DNA]</scope>
    <source>
        <strain evidence="3 4">MG-1</strain>
    </source>
</reference>
<dbReference type="InterPro" id="IPR042070">
    <property type="entry name" value="PucR_C-HTH_sf"/>
</dbReference>
<dbReference type="InterPro" id="IPR051448">
    <property type="entry name" value="CdaR-like_regulators"/>
</dbReference>
<dbReference type="RefSeq" id="WP_139469523.1">
    <property type="nucleotide sequence ID" value="NZ_VDMQ01000009.1"/>
</dbReference>
<gene>
    <name evidence="3" type="ORF">FHQ09_14480</name>
</gene>